<keyword evidence="16" id="KW-1185">Reference proteome</keyword>
<keyword evidence="8" id="KW-0067">ATP-binding</keyword>
<dbReference type="SUPFAM" id="SSF90123">
    <property type="entry name" value="ABC transporter transmembrane region"/>
    <property type="match status" value="2"/>
</dbReference>
<dbReference type="InterPro" id="IPR017871">
    <property type="entry name" value="ABC_transporter-like_CS"/>
</dbReference>
<feature type="transmembrane region" description="Helical" evidence="12">
    <location>
        <begin position="589"/>
        <end position="607"/>
    </location>
</feature>
<dbReference type="FunFam" id="3.40.50.300:FF:002145">
    <property type="entry name" value="ABC transporter (MsbA subfamily)"/>
    <property type="match status" value="1"/>
</dbReference>
<protein>
    <submittedName>
        <fullName evidence="15">Multidrug resistance-associated protein 1</fullName>
    </submittedName>
</protein>
<dbReference type="SMART" id="SM00382">
    <property type="entry name" value="AAA"/>
    <property type="match status" value="2"/>
</dbReference>
<dbReference type="FunFam" id="1.20.1560.10:FF:000013">
    <property type="entry name" value="ABC transporter C family member 2"/>
    <property type="match status" value="1"/>
</dbReference>
<feature type="domain" description="ABC transporter" evidence="13">
    <location>
        <begin position="902"/>
        <end position="1130"/>
    </location>
</feature>
<evidence type="ECO:0000259" key="14">
    <source>
        <dbReference type="PROSITE" id="PS50929"/>
    </source>
</evidence>
<dbReference type="GO" id="GO:0005886">
    <property type="term" value="C:plasma membrane"/>
    <property type="evidence" value="ECO:0007669"/>
    <property type="project" value="UniProtKB-SubCell"/>
</dbReference>
<dbReference type="EMBL" id="JADGKB010000118">
    <property type="protein sequence ID" value="KAJ3253157.1"/>
    <property type="molecule type" value="Genomic_DNA"/>
</dbReference>
<dbReference type="GO" id="GO:0140359">
    <property type="term" value="F:ABC-type transporter activity"/>
    <property type="evidence" value="ECO:0007669"/>
    <property type="project" value="InterPro"/>
</dbReference>
<keyword evidence="9 12" id="KW-1133">Transmembrane helix</keyword>
<feature type="transmembrane region" description="Helical" evidence="12">
    <location>
        <begin position="20"/>
        <end position="40"/>
    </location>
</feature>
<dbReference type="InterPro" id="IPR027417">
    <property type="entry name" value="P-loop_NTPase"/>
</dbReference>
<keyword evidence="3" id="KW-0813">Transport</keyword>
<keyword evidence="4" id="KW-1003">Cell membrane</keyword>
<feature type="domain" description="ABC transmembrane type-1" evidence="14">
    <location>
        <begin position="28"/>
        <end position="303"/>
    </location>
</feature>
<dbReference type="InterPro" id="IPR050173">
    <property type="entry name" value="ABC_transporter_C-like"/>
</dbReference>
<dbReference type="InterPro" id="IPR003593">
    <property type="entry name" value="AAA+_ATPase"/>
</dbReference>
<evidence type="ECO:0000256" key="12">
    <source>
        <dbReference type="SAM" id="Phobius"/>
    </source>
</evidence>
<dbReference type="InterPro" id="IPR036640">
    <property type="entry name" value="ABC1_TM_sf"/>
</dbReference>
<comment type="caution">
    <text evidence="15">The sequence shown here is derived from an EMBL/GenBank/DDBJ whole genome shotgun (WGS) entry which is preliminary data.</text>
</comment>
<dbReference type="PANTHER" id="PTHR24223:SF443">
    <property type="entry name" value="MULTIDRUG-RESISTANCE LIKE PROTEIN 1, ISOFORM I"/>
    <property type="match status" value="1"/>
</dbReference>
<dbReference type="SUPFAM" id="SSF52540">
    <property type="entry name" value="P-loop containing nucleoside triphosphate hydrolases"/>
    <property type="match status" value="2"/>
</dbReference>
<dbReference type="InterPro" id="IPR044726">
    <property type="entry name" value="ABCC_6TM_D2"/>
</dbReference>
<evidence type="ECO:0000313" key="15">
    <source>
        <dbReference type="EMBL" id="KAJ3253157.1"/>
    </source>
</evidence>
<feature type="transmembrane region" description="Helical" evidence="12">
    <location>
        <begin position="168"/>
        <end position="187"/>
    </location>
</feature>
<dbReference type="PROSITE" id="PS50893">
    <property type="entry name" value="ABC_TRANSPORTER_2"/>
    <property type="match status" value="2"/>
</dbReference>
<reference evidence="15" key="1">
    <citation type="submission" date="2020-05" db="EMBL/GenBank/DDBJ databases">
        <title>Phylogenomic resolution of chytrid fungi.</title>
        <authorList>
            <person name="Stajich J.E."/>
            <person name="Amses K."/>
            <person name="Simmons R."/>
            <person name="Seto K."/>
            <person name="Myers J."/>
            <person name="Bonds A."/>
            <person name="Quandt C.A."/>
            <person name="Barry K."/>
            <person name="Liu P."/>
            <person name="Grigoriev I."/>
            <person name="Longcore J.E."/>
            <person name="James T.Y."/>
        </authorList>
    </citation>
    <scope>NUCLEOTIDE SEQUENCE</scope>
    <source>
        <strain evidence="15">PLAUS21</strain>
    </source>
</reference>
<keyword evidence="7" id="KW-0547">Nucleotide-binding</keyword>
<dbReference type="CDD" id="cd03244">
    <property type="entry name" value="ABCC_MRP_domain2"/>
    <property type="match status" value="1"/>
</dbReference>
<accession>A0AAD5UF91</accession>
<dbReference type="AlphaFoldDB" id="A0AAD5UF91"/>
<evidence type="ECO:0000256" key="4">
    <source>
        <dbReference type="ARBA" id="ARBA00022475"/>
    </source>
</evidence>
<name>A0AAD5UF91_9FUNG</name>
<dbReference type="Pfam" id="PF00664">
    <property type="entry name" value="ABC_membrane"/>
    <property type="match status" value="2"/>
</dbReference>
<dbReference type="Proteomes" id="UP001210925">
    <property type="component" value="Unassembled WGS sequence"/>
</dbReference>
<evidence type="ECO:0000256" key="2">
    <source>
        <dbReference type="ARBA" id="ARBA00004651"/>
    </source>
</evidence>
<dbReference type="Gene3D" id="3.40.50.300">
    <property type="entry name" value="P-loop containing nucleotide triphosphate hydrolases"/>
    <property type="match status" value="2"/>
</dbReference>
<dbReference type="CDD" id="cd03250">
    <property type="entry name" value="ABCC_MRP_domain1"/>
    <property type="match status" value="1"/>
</dbReference>
<keyword evidence="5 12" id="KW-0812">Transmembrane</keyword>
<evidence type="ECO:0000256" key="5">
    <source>
        <dbReference type="ARBA" id="ARBA00022692"/>
    </source>
</evidence>
<proteinExistence type="predicted"/>
<evidence type="ECO:0000256" key="8">
    <source>
        <dbReference type="ARBA" id="ARBA00022840"/>
    </source>
</evidence>
<dbReference type="InterPro" id="IPR003439">
    <property type="entry name" value="ABC_transporter-like_ATP-bd"/>
</dbReference>
<evidence type="ECO:0000256" key="9">
    <source>
        <dbReference type="ARBA" id="ARBA00022989"/>
    </source>
</evidence>
<evidence type="ECO:0000259" key="13">
    <source>
        <dbReference type="PROSITE" id="PS50893"/>
    </source>
</evidence>
<evidence type="ECO:0000256" key="10">
    <source>
        <dbReference type="ARBA" id="ARBA00023136"/>
    </source>
</evidence>
<organism evidence="15 16">
    <name type="scientific">Boothiomyces macroporosus</name>
    <dbReference type="NCBI Taxonomy" id="261099"/>
    <lineage>
        <taxon>Eukaryota</taxon>
        <taxon>Fungi</taxon>
        <taxon>Fungi incertae sedis</taxon>
        <taxon>Chytridiomycota</taxon>
        <taxon>Chytridiomycota incertae sedis</taxon>
        <taxon>Chytridiomycetes</taxon>
        <taxon>Rhizophydiales</taxon>
        <taxon>Terramycetaceae</taxon>
        <taxon>Boothiomyces</taxon>
    </lineage>
</organism>
<feature type="transmembrane region" description="Helical" evidence="12">
    <location>
        <begin position="724"/>
        <end position="744"/>
    </location>
</feature>
<sequence>YLNGKGACPSLLHHVVKSVLGPLLICKVCSLTVAITQILTPFLLQQITLFAQGESAWSNNGYILAFAMFAIQIVGVFAQTLENLQTRRVVQLTKSILTDAIYRKSFNLSKKAKVDFSNGMILNLINDDIDALTGLFLPLDNIITIPLIICISFWFISDSNGGSSSLPVLAIAGIPVFLIFGLLQQLMSRFYGSSQVKLDTRLSQLRQVLFGIKVVKIDSLEEYFFGKLNDTRNEQLQSVAKYSKATCTLLVFEQFTTVLFNAIMLVSFGSTGGASADIVFPSLLFFNIAIMTFAKLNMVIQGISVGTRSYKRIAKFLYAEETETVTVSTKDSGNAIEIENACWKWENDQFALKDISVNIPKGGMVAIIGGVGSGKSTFISSLLGETVLESGECRISGSIAYCSQEPWILSGTIEKNIVLQNPYSKERLDTVISLCCLDKDLNTFTNGSRTEIGENGVNLSGGQKQRLAIARALYSNSDILLFDNPLAALDPKVAKQVLQSIVQTKGTRIVVTHQLEYLDHFDKILEFEDGKLAERNIHDVQQISYEKTVQENNTLEEESKNFVEDEEKQVGHVQSTVYSSILKALGSNFKLSLLVLSFLLLIAVRISEQVWISIWVGNGSTNSSSYIPVYLGLCGTDIVLAVLFISIMGWSTFIISKAFHNNALTGILSAPLTFHETNPAGRIINRMSSDVQYLDFGLNWTVIQVVTAIVETVTICVVVCLSSFYISILIVGLVVMFYVIFSYFQASNLELKRLNSIKKSPLVSHISETLSGISTIKALGAESYFVDKEQTLLDQSQAALYIYTCLAYWLNFRASILSSMVTLVVALVATQSLHFTPLFAAQVALALSKSAELSANISTLLQVLGQAEAELNAFERLDHYSSKIPKEDVTVKQNDPKDWPAIGEILIERLSISYDKPIIKDLTINIKPGEKIGIVGRTGSGKSTLVAAFFRLMKTEGTIKIDGIDISNIGLKTLRSSIHMISQTPILFQGTIRENLLLDKAFTDKKIWDVLQKTGLFDHVSNLELKLDHQLDFNGDNLSLGQKQLLVLSRYLLSEPKLLIMDEATSSVDLETHLKIQDIVNSLDCTVLSIVHREGKFDKVLVLDQGELVEFDTQENLQKRDSLYRQLYQPGSK</sequence>
<dbReference type="GO" id="GO:0005524">
    <property type="term" value="F:ATP binding"/>
    <property type="evidence" value="ECO:0007669"/>
    <property type="project" value="UniProtKB-KW"/>
</dbReference>
<feature type="non-terminal residue" evidence="15">
    <location>
        <position position="1133"/>
    </location>
</feature>
<keyword evidence="10 12" id="KW-0472">Membrane</keyword>
<evidence type="ECO:0000313" key="16">
    <source>
        <dbReference type="Proteomes" id="UP001210925"/>
    </source>
</evidence>
<feature type="transmembrane region" description="Helical" evidence="12">
    <location>
        <begin position="60"/>
        <end position="78"/>
    </location>
</feature>
<dbReference type="PROSITE" id="PS00211">
    <property type="entry name" value="ABC_TRANSPORTER_1"/>
    <property type="match status" value="2"/>
</dbReference>
<gene>
    <name evidence="15" type="primary">ABCC1_3</name>
    <name evidence="15" type="ORF">HK103_000852</name>
</gene>
<dbReference type="GO" id="GO:0016887">
    <property type="term" value="F:ATP hydrolysis activity"/>
    <property type="evidence" value="ECO:0007669"/>
    <property type="project" value="InterPro"/>
</dbReference>
<feature type="domain" description="ABC transmembrane type-1" evidence="14">
    <location>
        <begin position="593"/>
        <end position="869"/>
    </location>
</feature>
<keyword evidence="11" id="KW-0325">Glycoprotein</keyword>
<evidence type="ECO:0000256" key="7">
    <source>
        <dbReference type="ARBA" id="ARBA00022741"/>
    </source>
</evidence>
<feature type="transmembrane region" description="Helical" evidence="12">
    <location>
        <begin position="245"/>
        <end position="266"/>
    </location>
</feature>
<feature type="transmembrane region" description="Helical" evidence="12">
    <location>
        <begin position="627"/>
        <end position="650"/>
    </location>
</feature>
<feature type="transmembrane region" description="Helical" evidence="12">
    <location>
        <begin position="278"/>
        <end position="300"/>
    </location>
</feature>
<dbReference type="PANTHER" id="PTHR24223">
    <property type="entry name" value="ATP-BINDING CASSETTE SUB-FAMILY C"/>
    <property type="match status" value="1"/>
</dbReference>
<evidence type="ECO:0000256" key="3">
    <source>
        <dbReference type="ARBA" id="ARBA00022448"/>
    </source>
</evidence>
<dbReference type="Gene3D" id="1.20.1560.10">
    <property type="entry name" value="ABC transporter type 1, transmembrane domain"/>
    <property type="match status" value="2"/>
</dbReference>
<evidence type="ECO:0000256" key="1">
    <source>
        <dbReference type="ARBA" id="ARBA00004128"/>
    </source>
</evidence>
<feature type="domain" description="ABC transporter" evidence="13">
    <location>
        <begin position="336"/>
        <end position="554"/>
    </location>
</feature>
<evidence type="ECO:0000256" key="6">
    <source>
        <dbReference type="ARBA" id="ARBA00022737"/>
    </source>
</evidence>
<feature type="transmembrane region" description="Helical" evidence="12">
    <location>
        <begin position="135"/>
        <end position="156"/>
    </location>
</feature>
<dbReference type="Pfam" id="PF00005">
    <property type="entry name" value="ABC_tran"/>
    <property type="match status" value="2"/>
</dbReference>
<dbReference type="CDD" id="cd18580">
    <property type="entry name" value="ABC_6TM_ABCC_D2"/>
    <property type="match status" value="1"/>
</dbReference>
<dbReference type="GO" id="GO:0000329">
    <property type="term" value="C:fungal-type vacuole membrane"/>
    <property type="evidence" value="ECO:0007669"/>
    <property type="project" value="UniProtKB-ARBA"/>
</dbReference>
<feature type="transmembrane region" description="Helical" evidence="12">
    <location>
        <begin position="696"/>
        <end position="718"/>
    </location>
</feature>
<dbReference type="InterPro" id="IPR011527">
    <property type="entry name" value="ABC1_TM_dom"/>
</dbReference>
<evidence type="ECO:0000256" key="11">
    <source>
        <dbReference type="ARBA" id="ARBA00023180"/>
    </source>
</evidence>
<dbReference type="PROSITE" id="PS50929">
    <property type="entry name" value="ABC_TM1F"/>
    <property type="match status" value="2"/>
</dbReference>
<keyword evidence="6" id="KW-0677">Repeat</keyword>
<feature type="transmembrane region" description="Helical" evidence="12">
    <location>
        <begin position="800"/>
        <end position="829"/>
    </location>
</feature>
<dbReference type="FunFam" id="3.40.50.300:FF:000997">
    <property type="entry name" value="Multidrug resistance-associated protein 1"/>
    <property type="match status" value="1"/>
</dbReference>
<comment type="subcellular location">
    <subcellularLocation>
        <location evidence="2">Cell membrane</location>
        <topology evidence="2">Multi-pass membrane protein</topology>
    </subcellularLocation>
    <subcellularLocation>
        <location evidence="1">Vacuole membrane</location>
        <topology evidence="1">Multi-pass membrane protein</topology>
    </subcellularLocation>
</comment>